<protein>
    <submittedName>
        <fullName evidence="7">Predicted protein</fullName>
    </submittedName>
</protein>
<name>D2W0E8_NAEGR</name>
<sequence length="689" mass="79620">MPRKKKSVLEEEEEEDAFGDNEDVDAEERDKFYREVNEFMEKRGTPIPHDNLPQLGGRRLNVYKLWLQVWGRGGYEAVCENKQWTEVRDSYQVPKTCTSASYSLKMYYQKWLYSFEQVMKLGKADPIQKQTPHVLEQQKQQASGTTTVKKIAAPKKRPPPSTSSMAPKSRKIEREVRKKPSNSILNFHSLLQSNQHALNNRKQAEHDHSVLTIQSLAGAFEHYSDGFFNRADVTDENILKEIEYARRIDCGFKSEDQNLKEWALYQVLRLSQFETFRCHHIPTLVDVCEEYLLDYATQVEKQNAMEDGDIFNLKNQEYLESQHKAFMVITLLRNASFLPDNQPSIGKSNSLMDILVFFLRNNINDILHMEWRLRLVDIIINVSEFVDFSANDILARFISNTLDSKENDSMLLSASCLETLNYVLKGKNNLSTIENVLQNNPKIIETIIGFLQSPAFIKSENQIDYEEEKVEGEPEDEDETNENKEEIQTVEKQKQKSLTSRLTDIELLCRMSSINFLSKLVEFTNNTQLLETISACNGCIDKLITLIVWKSNLYNRIEQYPYLILQQVKENEKDKNVEGGELNIFMKQSESLFEDAEDYDEKNDIEEIYDGYDGCFSTETPTDDSNMVDESKKGCDSLKFQKKCASILQSLAKKVGTRLPQFTSGNREFMYLILLGHPTVSKILSSLQI</sequence>
<dbReference type="Gene3D" id="1.10.150.60">
    <property type="entry name" value="ARID DNA-binding domain"/>
    <property type="match status" value="1"/>
</dbReference>
<dbReference type="SMART" id="SM01014">
    <property type="entry name" value="ARID"/>
    <property type="match status" value="1"/>
</dbReference>
<evidence type="ECO:0000313" key="7">
    <source>
        <dbReference type="EMBL" id="EFC37462.1"/>
    </source>
</evidence>
<evidence type="ECO:0000259" key="6">
    <source>
        <dbReference type="PROSITE" id="PS51011"/>
    </source>
</evidence>
<feature type="region of interest" description="Disordered" evidence="5">
    <location>
        <begin position="134"/>
        <end position="177"/>
    </location>
</feature>
<dbReference type="OrthoDB" id="10044343at2759"/>
<dbReference type="InterPro" id="IPR045147">
    <property type="entry name" value="ARI3A/B/C"/>
</dbReference>
<dbReference type="GO" id="GO:0006357">
    <property type="term" value="P:regulation of transcription by RNA polymerase II"/>
    <property type="evidence" value="ECO:0007669"/>
    <property type="project" value="InterPro"/>
</dbReference>
<keyword evidence="8" id="KW-1185">Reference proteome</keyword>
<feature type="compositionally biased region" description="Acidic residues" evidence="5">
    <location>
        <begin position="466"/>
        <end position="480"/>
    </location>
</feature>
<dbReference type="CDD" id="cd16100">
    <property type="entry name" value="ARID"/>
    <property type="match status" value="1"/>
</dbReference>
<evidence type="ECO:0000256" key="5">
    <source>
        <dbReference type="SAM" id="MobiDB-lite"/>
    </source>
</evidence>
<dbReference type="eggNOG" id="KOG2744">
    <property type="taxonomic scope" value="Eukaryota"/>
</dbReference>
<dbReference type="GeneID" id="8861023"/>
<feature type="region of interest" description="Disordered" evidence="5">
    <location>
        <begin position="466"/>
        <end position="493"/>
    </location>
</feature>
<dbReference type="VEuPathDB" id="AmoebaDB:NAEGRDRAFT_53708"/>
<evidence type="ECO:0000256" key="3">
    <source>
        <dbReference type="ARBA" id="ARBA00023163"/>
    </source>
</evidence>
<dbReference type="OMA" id="CENKQWT"/>
<dbReference type="AlphaFoldDB" id="D2W0E8"/>
<feature type="compositionally biased region" description="Polar residues" evidence="5">
    <location>
        <begin position="137"/>
        <end position="148"/>
    </location>
</feature>
<dbReference type="PROSITE" id="PS51011">
    <property type="entry name" value="ARID"/>
    <property type="match status" value="1"/>
</dbReference>
<feature type="compositionally biased region" description="Acidic residues" evidence="5">
    <location>
        <begin position="10"/>
        <end position="25"/>
    </location>
</feature>
<dbReference type="Proteomes" id="UP000006671">
    <property type="component" value="Unassembled WGS sequence"/>
</dbReference>
<dbReference type="SMART" id="SM00501">
    <property type="entry name" value="BRIGHT"/>
    <property type="match status" value="1"/>
</dbReference>
<organism evidence="8">
    <name type="scientific">Naegleria gruberi</name>
    <name type="common">Amoeba</name>
    <dbReference type="NCBI Taxonomy" id="5762"/>
    <lineage>
        <taxon>Eukaryota</taxon>
        <taxon>Discoba</taxon>
        <taxon>Heterolobosea</taxon>
        <taxon>Tetramitia</taxon>
        <taxon>Eutetramitia</taxon>
        <taxon>Vahlkampfiidae</taxon>
        <taxon>Naegleria</taxon>
    </lineage>
</organism>
<dbReference type="EMBL" id="GG738918">
    <property type="protein sequence ID" value="EFC37462.1"/>
    <property type="molecule type" value="Genomic_DNA"/>
</dbReference>
<feature type="compositionally biased region" description="Basic and acidic residues" evidence="5">
    <location>
        <begin position="481"/>
        <end position="493"/>
    </location>
</feature>
<dbReference type="SUPFAM" id="SSF46774">
    <property type="entry name" value="ARID-like"/>
    <property type="match status" value="1"/>
</dbReference>
<dbReference type="KEGG" id="ngr:NAEGRDRAFT_53708"/>
<feature type="domain" description="ARID" evidence="6">
    <location>
        <begin position="26"/>
        <end position="120"/>
    </location>
</feature>
<dbReference type="PANTHER" id="PTHR15348:SF0">
    <property type="entry name" value="PROTEIN DEAD RINGER"/>
    <property type="match status" value="1"/>
</dbReference>
<evidence type="ECO:0000256" key="4">
    <source>
        <dbReference type="ARBA" id="ARBA00023242"/>
    </source>
</evidence>
<dbReference type="GO" id="GO:0005634">
    <property type="term" value="C:nucleus"/>
    <property type="evidence" value="ECO:0007669"/>
    <property type="project" value="TreeGrafter"/>
</dbReference>
<keyword evidence="3" id="KW-0804">Transcription</keyword>
<proteinExistence type="predicted"/>
<dbReference type="PANTHER" id="PTHR15348">
    <property type="entry name" value="AT-RICH INTERACTIVE DOMAIN-CONTAINING PROTEIN ARID DOMAIN- CONTAINING PROTEIN DEAD RINGER PROTEIN B-CELL REGULATOR OF IGH TRANSCRIPTION BRIGHT"/>
    <property type="match status" value="1"/>
</dbReference>
<accession>D2W0E8</accession>
<dbReference type="Pfam" id="PF01388">
    <property type="entry name" value="ARID"/>
    <property type="match status" value="1"/>
</dbReference>
<dbReference type="InParanoid" id="D2W0E8"/>
<reference evidence="7 8" key="1">
    <citation type="journal article" date="2010" name="Cell">
        <title>The genome of Naegleria gruberi illuminates early eukaryotic versatility.</title>
        <authorList>
            <person name="Fritz-Laylin L.K."/>
            <person name="Prochnik S.E."/>
            <person name="Ginger M.L."/>
            <person name="Dacks J.B."/>
            <person name="Carpenter M.L."/>
            <person name="Field M.C."/>
            <person name="Kuo A."/>
            <person name="Paredez A."/>
            <person name="Chapman J."/>
            <person name="Pham J."/>
            <person name="Shu S."/>
            <person name="Neupane R."/>
            <person name="Cipriano M."/>
            <person name="Mancuso J."/>
            <person name="Tu H."/>
            <person name="Salamov A."/>
            <person name="Lindquist E."/>
            <person name="Shapiro H."/>
            <person name="Lucas S."/>
            <person name="Grigoriev I.V."/>
            <person name="Cande W.Z."/>
            <person name="Fulton C."/>
            <person name="Rokhsar D.S."/>
            <person name="Dawson S.C."/>
        </authorList>
    </citation>
    <scope>NUCLEOTIDE SEQUENCE [LARGE SCALE GENOMIC DNA]</scope>
    <source>
        <strain evidence="7 8">NEG-M</strain>
    </source>
</reference>
<keyword evidence="1" id="KW-0805">Transcription regulation</keyword>
<dbReference type="STRING" id="5762.D2W0E8"/>
<evidence type="ECO:0000256" key="1">
    <source>
        <dbReference type="ARBA" id="ARBA00023015"/>
    </source>
</evidence>
<dbReference type="FunCoup" id="D2W0E8">
    <property type="interactions" value="4"/>
</dbReference>
<evidence type="ECO:0000313" key="8">
    <source>
        <dbReference type="Proteomes" id="UP000006671"/>
    </source>
</evidence>
<keyword evidence="2" id="KW-0238">DNA-binding</keyword>
<dbReference type="RefSeq" id="XP_002670206.1">
    <property type="nucleotide sequence ID" value="XM_002670160.1"/>
</dbReference>
<dbReference type="GO" id="GO:0003677">
    <property type="term" value="F:DNA binding"/>
    <property type="evidence" value="ECO:0007669"/>
    <property type="project" value="UniProtKB-KW"/>
</dbReference>
<gene>
    <name evidence="7" type="ORF">NAEGRDRAFT_53708</name>
</gene>
<feature type="region of interest" description="Disordered" evidence="5">
    <location>
        <begin position="1"/>
        <end position="25"/>
    </location>
</feature>
<evidence type="ECO:0000256" key="2">
    <source>
        <dbReference type="ARBA" id="ARBA00023125"/>
    </source>
</evidence>
<keyword evidence="4" id="KW-0539">Nucleus</keyword>
<dbReference type="InterPro" id="IPR036431">
    <property type="entry name" value="ARID_dom_sf"/>
</dbReference>
<dbReference type="InterPro" id="IPR001606">
    <property type="entry name" value="ARID_dom"/>
</dbReference>